<proteinExistence type="predicted"/>
<evidence type="ECO:0000313" key="1">
    <source>
        <dbReference type="EMBL" id="KAH7921425.1"/>
    </source>
</evidence>
<gene>
    <name evidence="1" type="ORF">BV22DRAFT_734130</name>
</gene>
<comment type="caution">
    <text evidence="1">The sequence shown here is derived from an EMBL/GenBank/DDBJ whole genome shotgun (WGS) entry which is preliminary data.</text>
</comment>
<keyword evidence="2" id="KW-1185">Reference proteome</keyword>
<name>A0ACB8B7A8_9AGAM</name>
<reference evidence="1" key="1">
    <citation type="journal article" date="2021" name="New Phytol.">
        <title>Evolutionary innovations through gain and loss of genes in the ectomycorrhizal Boletales.</title>
        <authorList>
            <person name="Wu G."/>
            <person name="Miyauchi S."/>
            <person name="Morin E."/>
            <person name="Kuo A."/>
            <person name="Drula E."/>
            <person name="Varga T."/>
            <person name="Kohler A."/>
            <person name="Feng B."/>
            <person name="Cao Y."/>
            <person name="Lipzen A."/>
            <person name="Daum C."/>
            <person name="Hundley H."/>
            <person name="Pangilinan J."/>
            <person name="Johnson J."/>
            <person name="Barry K."/>
            <person name="LaButti K."/>
            <person name="Ng V."/>
            <person name="Ahrendt S."/>
            <person name="Min B."/>
            <person name="Choi I.G."/>
            <person name="Park H."/>
            <person name="Plett J.M."/>
            <person name="Magnuson J."/>
            <person name="Spatafora J.W."/>
            <person name="Nagy L.G."/>
            <person name="Henrissat B."/>
            <person name="Grigoriev I.V."/>
            <person name="Yang Z.L."/>
            <person name="Xu J."/>
            <person name="Martin F.M."/>
        </authorList>
    </citation>
    <scope>NUCLEOTIDE SEQUENCE</scope>
    <source>
        <strain evidence="1">KUC20120723A-06</strain>
    </source>
</reference>
<organism evidence="1 2">
    <name type="scientific">Leucogyrophana mollusca</name>
    <dbReference type="NCBI Taxonomy" id="85980"/>
    <lineage>
        <taxon>Eukaryota</taxon>
        <taxon>Fungi</taxon>
        <taxon>Dikarya</taxon>
        <taxon>Basidiomycota</taxon>
        <taxon>Agaricomycotina</taxon>
        <taxon>Agaricomycetes</taxon>
        <taxon>Agaricomycetidae</taxon>
        <taxon>Boletales</taxon>
        <taxon>Boletales incertae sedis</taxon>
        <taxon>Leucogyrophana</taxon>
    </lineage>
</organism>
<sequence>MSRAPVTAGSCTILQTAIALVLVSLSLTKSTNVNFFASGGRQTNTSGALVYNAFVFFFQMTSSVLRGEDYERDSTELTRLLLLACYRPANKFPHRAGCRLVEGPHCRARYCSTYSHC</sequence>
<evidence type="ECO:0000313" key="2">
    <source>
        <dbReference type="Proteomes" id="UP000790709"/>
    </source>
</evidence>
<dbReference type="EMBL" id="MU266527">
    <property type="protein sequence ID" value="KAH7921425.1"/>
    <property type="molecule type" value="Genomic_DNA"/>
</dbReference>
<protein>
    <submittedName>
        <fullName evidence="1">Uncharacterized protein</fullName>
    </submittedName>
</protein>
<dbReference type="Proteomes" id="UP000790709">
    <property type="component" value="Unassembled WGS sequence"/>
</dbReference>
<accession>A0ACB8B7A8</accession>